<dbReference type="SUPFAM" id="SSF53335">
    <property type="entry name" value="S-adenosyl-L-methionine-dependent methyltransferases"/>
    <property type="match status" value="1"/>
</dbReference>
<gene>
    <name evidence="1" type="ORF">S40285_05404</name>
</gene>
<reference evidence="1 2" key="1">
    <citation type="journal article" date="2014" name="BMC Genomics">
        <title>Comparative genome sequencing reveals chemotype-specific gene clusters in the toxigenic black mold Stachybotrys.</title>
        <authorList>
            <person name="Semeiks J."/>
            <person name="Borek D."/>
            <person name="Otwinowski Z."/>
            <person name="Grishin N.V."/>
        </authorList>
    </citation>
    <scope>NUCLEOTIDE SEQUENCE [LARGE SCALE GENOMIC DNA]</scope>
    <source>
        <strain evidence="1 2">IBT 40285</strain>
    </source>
</reference>
<dbReference type="OMA" id="WPEKWEA"/>
<protein>
    <recommendedName>
        <fullName evidence="3">Methyltransferase domain-containing protein</fullName>
    </recommendedName>
</protein>
<dbReference type="OrthoDB" id="184880at2759"/>
<dbReference type="AlphaFoldDB" id="A0A084QX11"/>
<proteinExistence type="predicted"/>
<dbReference type="Proteomes" id="UP000028524">
    <property type="component" value="Unassembled WGS sequence"/>
</dbReference>
<dbReference type="InterPro" id="IPR029063">
    <property type="entry name" value="SAM-dependent_MTases_sf"/>
</dbReference>
<accession>A0A084QX11</accession>
<keyword evidence="2" id="KW-1185">Reference proteome</keyword>
<dbReference type="EMBL" id="KL659845">
    <property type="protein sequence ID" value="KFA68496.1"/>
    <property type="molecule type" value="Genomic_DNA"/>
</dbReference>
<organism evidence="1 2">
    <name type="scientific">Stachybotrys chlorohalonatus (strain IBT 40285)</name>
    <dbReference type="NCBI Taxonomy" id="1283841"/>
    <lineage>
        <taxon>Eukaryota</taxon>
        <taxon>Fungi</taxon>
        <taxon>Dikarya</taxon>
        <taxon>Ascomycota</taxon>
        <taxon>Pezizomycotina</taxon>
        <taxon>Sordariomycetes</taxon>
        <taxon>Hypocreomycetidae</taxon>
        <taxon>Hypocreales</taxon>
        <taxon>Stachybotryaceae</taxon>
        <taxon>Stachybotrys</taxon>
    </lineage>
</organism>
<dbReference type="HOGENOM" id="CLU_010595_9_3_1"/>
<sequence length="284" mass="31300">MASAEQNYPDRRHAAEGRRLEIQARLAVDALGGKLLLVPLDLSRPGLRVLDSATANGEFLYSLRKELADPDSAELIGTDILPYDTIGLPSNIKLSKQDIHAEWPEEWAGSFDLVHQRTTLTMTGTRERAVAAVRRLVLLTKPGGWVQLVDGWMPSEPIQPDDLPATKLAKVMHFGLKKIGFDPTIGYEAGEILAKAGEGLLQNVDSRTVVKVCGKGAATQELEEMGYEQLQGLHSAATYMLTRLPEEERPIPLDEFQNLLEDILAQAREGKATLNWSAAWGQRI</sequence>
<evidence type="ECO:0000313" key="2">
    <source>
        <dbReference type="Proteomes" id="UP000028524"/>
    </source>
</evidence>
<dbReference type="Gene3D" id="3.40.50.150">
    <property type="entry name" value="Vaccinia Virus protein VP39"/>
    <property type="match status" value="1"/>
</dbReference>
<dbReference type="STRING" id="1283841.A0A084QX11"/>
<dbReference type="InParanoid" id="A0A084QX11"/>
<evidence type="ECO:0008006" key="3">
    <source>
        <dbReference type="Google" id="ProtNLM"/>
    </source>
</evidence>
<evidence type="ECO:0000313" key="1">
    <source>
        <dbReference type="EMBL" id="KFA68496.1"/>
    </source>
</evidence>
<name>A0A084QX11_STAC4</name>